<gene>
    <name evidence="2" type="ORF">ICT70_11330</name>
</gene>
<dbReference type="Pfam" id="PF05016">
    <property type="entry name" value="ParE_toxin"/>
    <property type="match status" value="1"/>
</dbReference>
<keyword evidence="1" id="KW-1277">Toxin-antitoxin system</keyword>
<dbReference type="Gene3D" id="3.30.2310.20">
    <property type="entry name" value="RelE-like"/>
    <property type="match status" value="1"/>
</dbReference>
<keyword evidence="3" id="KW-1185">Reference proteome</keyword>
<dbReference type="AlphaFoldDB" id="A0A8J6QYJ6"/>
<name>A0A8J6QYJ6_9BACT</name>
<dbReference type="EMBL" id="JACWUN010000013">
    <property type="protein sequence ID" value="MBD1401268.1"/>
    <property type="molecule type" value="Genomic_DNA"/>
</dbReference>
<dbReference type="Proteomes" id="UP000632828">
    <property type="component" value="Unassembled WGS sequence"/>
</dbReference>
<sequence length="89" mass="10734">MRLIFTKSFNKDIDKIRHLSQVKNELKTLLITLQNATSLTDVDHVRKLQGYSNYYRLRSGDYRLGIKLAEDHIEVIRFLHRKDIYRRFP</sequence>
<reference evidence="2" key="1">
    <citation type="submission" date="2020-09" db="EMBL/GenBank/DDBJ databases">
        <title>Pelobacter alkaliphilus sp. nov., a novel anaerobic arsenate-reducing bacterium from terrestrial mud volcano.</title>
        <authorList>
            <person name="Khomyakova M.A."/>
            <person name="Merkel A.Y."/>
            <person name="Slobodkin A.I."/>
        </authorList>
    </citation>
    <scope>NUCLEOTIDE SEQUENCE</scope>
    <source>
        <strain evidence="2">M08fum</strain>
    </source>
</reference>
<accession>A0A8J6QYJ6</accession>
<dbReference type="PANTHER" id="PTHR38813:SF1">
    <property type="entry name" value="TOXIN RELE1-RELATED"/>
    <property type="match status" value="1"/>
</dbReference>
<organism evidence="2 3">
    <name type="scientific">Pelovirga terrestris</name>
    <dbReference type="NCBI Taxonomy" id="2771352"/>
    <lineage>
        <taxon>Bacteria</taxon>
        <taxon>Pseudomonadati</taxon>
        <taxon>Thermodesulfobacteriota</taxon>
        <taxon>Desulfuromonadia</taxon>
        <taxon>Geobacterales</taxon>
        <taxon>Geobacteraceae</taxon>
        <taxon>Pelovirga</taxon>
    </lineage>
</organism>
<evidence type="ECO:0000256" key="1">
    <source>
        <dbReference type="ARBA" id="ARBA00022649"/>
    </source>
</evidence>
<dbReference type="PANTHER" id="PTHR38813">
    <property type="match status" value="1"/>
</dbReference>
<dbReference type="InterPro" id="IPR035093">
    <property type="entry name" value="RelE/ParE_toxin_dom_sf"/>
</dbReference>
<proteinExistence type="predicted"/>
<dbReference type="InterPro" id="IPR052747">
    <property type="entry name" value="TA_system_RelE_toxin"/>
</dbReference>
<evidence type="ECO:0000313" key="3">
    <source>
        <dbReference type="Proteomes" id="UP000632828"/>
    </source>
</evidence>
<dbReference type="InterPro" id="IPR007712">
    <property type="entry name" value="RelE/ParE_toxin"/>
</dbReference>
<dbReference type="SUPFAM" id="SSF143011">
    <property type="entry name" value="RelE-like"/>
    <property type="match status" value="1"/>
</dbReference>
<evidence type="ECO:0000313" key="2">
    <source>
        <dbReference type="EMBL" id="MBD1401268.1"/>
    </source>
</evidence>
<comment type="caution">
    <text evidence="2">The sequence shown here is derived from an EMBL/GenBank/DDBJ whole genome shotgun (WGS) entry which is preliminary data.</text>
</comment>
<protein>
    <submittedName>
        <fullName evidence="2">Type II toxin-antitoxin system RelE/ParE family toxin</fullName>
    </submittedName>
</protein>